<keyword evidence="9" id="KW-0540">Nuclease</keyword>
<evidence type="ECO:0000256" key="15">
    <source>
        <dbReference type="ARBA" id="ARBA00023163"/>
    </source>
</evidence>
<dbReference type="Pfam" id="PF04857">
    <property type="entry name" value="CAF1"/>
    <property type="match status" value="1"/>
</dbReference>
<proteinExistence type="inferred from homology"/>
<comment type="cofactor">
    <cofactor evidence="2">
        <name>a divalent metal cation</name>
        <dbReference type="ChEBI" id="CHEBI:60240"/>
    </cofactor>
</comment>
<evidence type="ECO:0000256" key="3">
    <source>
        <dbReference type="ARBA" id="ARBA00004123"/>
    </source>
</evidence>
<accession>A0ABQ8HCD5</accession>
<comment type="function">
    <text evidence="17">Ubiquitous transcription factor required for a diverse set of processes. It is a component of the CCR4 complex involved in the control of gene expression.</text>
</comment>
<comment type="similarity">
    <text evidence="5">Belongs to the CAF1 family.</text>
</comment>
<gene>
    <name evidence="18" type="ORF">JRO89_XS12G0119500</name>
</gene>
<dbReference type="InterPro" id="IPR012337">
    <property type="entry name" value="RNaseH-like_sf"/>
</dbReference>
<keyword evidence="8" id="KW-0963">Cytoplasm</keyword>
<keyword evidence="14" id="KW-0805">Transcription regulation</keyword>
<keyword evidence="15" id="KW-0804">Transcription</keyword>
<comment type="catalytic activity">
    <reaction evidence="1">
        <text>Exonucleolytic cleavage of poly(A) to 5'-AMP.</text>
        <dbReference type="EC" id="3.1.13.4"/>
    </reaction>
</comment>
<evidence type="ECO:0000256" key="10">
    <source>
        <dbReference type="ARBA" id="ARBA00022723"/>
    </source>
</evidence>
<keyword evidence="12" id="KW-0269">Exonuclease</keyword>
<comment type="caution">
    <text evidence="18">The sequence shown here is derived from an EMBL/GenBank/DDBJ whole genome shotgun (WGS) entry which is preliminary data.</text>
</comment>
<evidence type="ECO:0000256" key="11">
    <source>
        <dbReference type="ARBA" id="ARBA00022801"/>
    </source>
</evidence>
<evidence type="ECO:0000313" key="18">
    <source>
        <dbReference type="EMBL" id="KAH7554141.1"/>
    </source>
</evidence>
<keyword evidence="19" id="KW-1185">Reference proteome</keyword>
<evidence type="ECO:0000256" key="4">
    <source>
        <dbReference type="ARBA" id="ARBA00004496"/>
    </source>
</evidence>
<comment type="subunit">
    <text evidence="6">Component of the CCR4-NOT complex, at least composed of CRR4 and CAF1 proteins.</text>
</comment>
<dbReference type="PANTHER" id="PTHR10797">
    <property type="entry name" value="CCR4-NOT TRANSCRIPTION COMPLEX SUBUNIT"/>
    <property type="match status" value="1"/>
</dbReference>
<keyword evidence="13" id="KW-0694">RNA-binding</keyword>
<sequence>MPPQCLTDPSALSSPNSVYEDEKPLQIVIRSVWAHNLDAEFEIIRDNVDRFSIIAMDTEFPGVVVRPDPVHRHRNPNVNYTSLKTNVDMLKLIQIGLALADEEGNLPDLGSGSTRYIWEFNFKDFDLEHDRHAPDSVELLKRQGIDFEKNHELGIDSIRFAELMISSGLVLNEDVTWVTFHSAYDFGYLVKCLMPDVLPESLTEFLDRVILFFGERVYDVKHLMRFCASLYGGLDRVCKALNVERVIGKSHQAGSDSLLTLHAFFKIKDVYFRGDDGIEKYANVLYGLEDGLSFFNTDRDSKIEVEAELNLWKCAKQHCLLDFIVGSVQLLSYCAFMKSAMKVDTSPLEWCVTGGFVGFEQKLVLFLLIAPLYLACRTMVSTFSMLVTEKAYCIYQSKSDGCCEAFTVKTERINLHQRIEISIVVGEVRDEKGEAANLERRRENVNSREEARRAASGMISGAVKFGLEDKRAAACVYVG</sequence>
<evidence type="ECO:0000256" key="7">
    <source>
        <dbReference type="ARBA" id="ARBA00012161"/>
    </source>
</evidence>
<evidence type="ECO:0000256" key="5">
    <source>
        <dbReference type="ARBA" id="ARBA00008372"/>
    </source>
</evidence>
<dbReference type="Proteomes" id="UP000827721">
    <property type="component" value="Unassembled WGS sequence"/>
</dbReference>
<name>A0ABQ8HCD5_9ROSI</name>
<evidence type="ECO:0000256" key="1">
    <source>
        <dbReference type="ARBA" id="ARBA00001663"/>
    </source>
</evidence>
<dbReference type="EC" id="3.1.13.4" evidence="7"/>
<evidence type="ECO:0000256" key="13">
    <source>
        <dbReference type="ARBA" id="ARBA00022884"/>
    </source>
</evidence>
<evidence type="ECO:0000256" key="17">
    <source>
        <dbReference type="ARBA" id="ARBA00025148"/>
    </source>
</evidence>
<evidence type="ECO:0000256" key="2">
    <source>
        <dbReference type="ARBA" id="ARBA00001968"/>
    </source>
</evidence>
<evidence type="ECO:0000256" key="6">
    <source>
        <dbReference type="ARBA" id="ARBA00011757"/>
    </source>
</evidence>
<dbReference type="EMBL" id="JAFEMO010000012">
    <property type="protein sequence ID" value="KAH7554141.1"/>
    <property type="molecule type" value="Genomic_DNA"/>
</dbReference>
<dbReference type="SUPFAM" id="SSF53098">
    <property type="entry name" value="Ribonuclease H-like"/>
    <property type="match status" value="1"/>
</dbReference>
<evidence type="ECO:0000256" key="8">
    <source>
        <dbReference type="ARBA" id="ARBA00022490"/>
    </source>
</evidence>
<keyword evidence="11" id="KW-0378">Hydrolase</keyword>
<evidence type="ECO:0000256" key="14">
    <source>
        <dbReference type="ARBA" id="ARBA00023015"/>
    </source>
</evidence>
<reference evidence="18 19" key="1">
    <citation type="submission" date="2021-02" db="EMBL/GenBank/DDBJ databases">
        <title>Plant Genome Project.</title>
        <authorList>
            <person name="Zhang R.-G."/>
        </authorList>
    </citation>
    <scope>NUCLEOTIDE SEQUENCE [LARGE SCALE GENOMIC DNA]</scope>
    <source>
        <tissue evidence="18">Leaves</tissue>
    </source>
</reference>
<organism evidence="18 19">
    <name type="scientific">Xanthoceras sorbifolium</name>
    <dbReference type="NCBI Taxonomy" id="99658"/>
    <lineage>
        <taxon>Eukaryota</taxon>
        <taxon>Viridiplantae</taxon>
        <taxon>Streptophyta</taxon>
        <taxon>Embryophyta</taxon>
        <taxon>Tracheophyta</taxon>
        <taxon>Spermatophyta</taxon>
        <taxon>Magnoliopsida</taxon>
        <taxon>eudicotyledons</taxon>
        <taxon>Gunneridae</taxon>
        <taxon>Pentapetalae</taxon>
        <taxon>rosids</taxon>
        <taxon>malvids</taxon>
        <taxon>Sapindales</taxon>
        <taxon>Sapindaceae</taxon>
        <taxon>Xanthoceroideae</taxon>
        <taxon>Xanthoceras</taxon>
    </lineage>
</organism>
<evidence type="ECO:0000256" key="9">
    <source>
        <dbReference type="ARBA" id="ARBA00022722"/>
    </source>
</evidence>
<evidence type="ECO:0000256" key="16">
    <source>
        <dbReference type="ARBA" id="ARBA00023242"/>
    </source>
</evidence>
<dbReference type="InterPro" id="IPR036397">
    <property type="entry name" value="RNaseH_sf"/>
</dbReference>
<dbReference type="InterPro" id="IPR039637">
    <property type="entry name" value="CNOT7/CNOT8/Pop2"/>
</dbReference>
<dbReference type="InterPro" id="IPR006941">
    <property type="entry name" value="RNase_CAF1"/>
</dbReference>
<evidence type="ECO:0000313" key="19">
    <source>
        <dbReference type="Proteomes" id="UP000827721"/>
    </source>
</evidence>
<evidence type="ECO:0000256" key="12">
    <source>
        <dbReference type="ARBA" id="ARBA00022839"/>
    </source>
</evidence>
<comment type="subcellular location">
    <subcellularLocation>
        <location evidence="4">Cytoplasm</location>
    </subcellularLocation>
    <subcellularLocation>
        <location evidence="3">Nucleus</location>
    </subcellularLocation>
</comment>
<keyword evidence="10" id="KW-0479">Metal-binding</keyword>
<keyword evidence="16" id="KW-0539">Nucleus</keyword>
<protein>
    <recommendedName>
        <fullName evidence="7">poly(A)-specific ribonuclease</fullName>
        <ecNumber evidence="7">3.1.13.4</ecNumber>
    </recommendedName>
</protein>
<dbReference type="Gene3D" id="3.30.420.10">
    <property type="entry name" value="Ribonuclease H-like superfamily/Ribonuclease H"/>
    <property type="match status" value="1"/>
</dbReference>